<evidence type="ECO:0000313" key="4">
    <source>
        <dbReference type="Proteomes" id="UP001629113"/>
    </source>
</evidence>
<dbReference type="Proteomes" id="UP001629113">
    <property type="component" value="Unassembled WGS sequence"/>
</dbReference>
<dbReference type="SUPFAM" id="SSF53067">
    <property type="entry name" value="Actin-like ATPase domain"/>
    <property type="match status" value="2"/>
</dbReference>
<keyword evidence="2" id="KW-0067">ATP-binding</keyword>
<name>A0ABR4PDK7_9HELO</name>
<evidence type="ECO:0000313" key="3">
    <source>
        <dbReference type="EMBL" id="KAL3421237.1"/>
    </source>
</evidence>
<dbReference type="PANTHER" id="PTHR14187">
    <property type="entry name" value="ALPHA KINASE/ELONGATION FACTOR 2 KINASE"/>
    <property type="match status" value="1"/>
</dbReference>
<protein>
    <submittedName>
        <fullName evidence="3">Hsp70 protein</fullName>
    </submittedName>
</protein>
<dbReference type="EMBL" id="JBFCZG010000006">
    <property type="protein sequence ID" value="KAL3421237.1"/>
    <property type="molecule type" value="Genomic_DNA"/>
</dbReference>
<organism evidence="3 4">
    <name type="scientific">Phlyctema vagabunda</name>
    <dbReference type="NCBI Taxonomy" id="108571"/>
    <lineage>
        <taxon>Eukaryota</taxon>
        <taxon>Fungi</taxon>
        <taxon>Dikarya</taxon>
        <taxon>Ascomycota</taxon>
        <taxon>Pezizomycotina</taxon>
        <taxon>Leotiomycetes</taxon>
        <taxon>Helotiales</taxon>
        <taxon>Dermateaceae</taxon>
        <taxon>Phlyctema</taxon>
    </lineage>
</organism>
<keyword evidence="1" id="KW-0547">Nucleotide-binding</keyword>
<accession>A0ABR4PDK7</accession>
<reference evidence="3 4" key="1">
    <citation type="submission" date="2024-06" db="EMBL/GenBank/DDBJ databases">
        <title>Complete genome of Phlyctema vagabunda strain 19-DSS-EL-015.</title>
        <authorList>
            <person name="Fiorenzani C."/>
        </authorList>
    </citation>
    <scope>NUCLEOTIDE SEQUENCE [LARGE SCALE GENOMIC DNA]</scope>
    <source>
        <strain evidence="3 4">19-DSS-EL-015</strain>
    </source>
</reference>
<dbReference type="PRINTS" id="PR00301">
    <property type="entry name" value="HEATSHOCK70"/>
</dbReference>
<dbReference type="Pfam" id="PF00012">
    <property type="entry name" value="HSP70"/>
    <property type="match status" value="1"/>
</dbReference>
<dbReference type="PANTHER" id="PTHR14187:SF81">
    <property type="entry name" value="HSP70 FAMILY PROTEIN (AFU_ORTHOLOGUE AFUA_4G14040)"/>
    <property type="match status" value="1"/>
</dbReference>
<dbReference type="Gene3D" id="3.30.420.40">
    <property type="match status" value="2"/>
</dbReference>
<dbReference type="Gene3D" id="3.90.640.10">
    <property type="entry name" value="Actin, Chain A, domain 4"/>
    <property type="match status" value="1"/>
</dbReference>
<proteinExistence type="predicted"/>
<evidence type="ECO:0000256" key="1">
    <source>
        <dbReference type="ARBA" id="ARBA00022741"/>
    </source>
</evidence>
<dbReference type="InterPro" id="IPR043129">
    <property type="entry name" value="ATPase_NBD"/>
</dbReference>
<evidence type="ECO:0000256" key="2">
    <source>
        <dbReference type="ARBA" id="ARBA00022840"/>
    </source>
</evidence>
<dbReference type="CDD" id="cd10170">
    <property type="entry name" value="ASKHA_NBD_HSP70"/>
    <property type="match status" value="1"/>
</dbReference>
<dbReference type="InterPro" id="IPR013126">
    <property type="entry name" value="Hsp_70_fam"/>
</dbReference>
<sequence>MVRSRPVHQMLESVSLTEATGHKIIVGIDYGTTFSGVSYATTDKSDIDDINIISSWPGELAGSFWKVPTRIAYKRENSKISKNKWGFEVHPKFISYSWTKLLLDKNALVGDYDDPALADMAGKGMMKLPDFRNAEGVCEDFLRELHVYLTSKLRQEMTDLTFNNTPMECWVTLPAIWSDEAKDATLNAARKAGFGSRPDDTIFTIAEPEAAAIATLKRYSGINALNPIKPGDHILICDCGGGTVDITTYTIAQVQPRLEFDELCVGVGGKCGSTYIDRNLHSLLSERFGESYDNLPFSKKGPGSKFMISFENIKRDFGRDDDDDDDIRELTDLKLDIPDSEFYDEEEHIVKLTYKDIQGLFDPVVIEISSLVHQQVKEARRGKSAAIDRIILVGGFGESPYLNKTLTEWCKVNGNIQLMRPEHPQAAVVRGAALRGLEGIAPRMKQSRRHYGISISMPFREGKDPEEYSYISDFENEKYCRHRIDWLISKGDKIFQDTSRRTSLLREYTPGKVSSSHLQLYSTALNEPPEYVTESSMLCYSHLRTLL</sequence>
<comment type="caution">
    <text evidence="3">The sequence shown here is derived from an EMBL/GenBank/DDBJ whole genome shotgun (WGS) entry which is preliminary data.</text>
</comment>
<keyword evidence="4" id="KW-1185">Reference proteome</keyword>
<gene>
    <name evidence="3" type="ORF">PVAG01_07682</name>
</gene>